<feature type="transmembrane region" description="Helical" evidence="6">
    <location>
        <begin position="183"/>
        <end position="202"/>
    </location>
</feature>
<dbReference type="SUPFAM" id="SSF81452">
    <property type="entry name" value="Cytochrome c oxidase subunit III-like"/>
    <property type="match status" value="1"/>
</dbReference>
<comment type="similarity">
    <text evidence="5">Belongs to the cytochrome c oxidase subunit 3 family.</text>
</comment>
<feature type="domain" description="Heme-copper oxidase subunit III family profile" evidence="7">
    <location>
        <begin position="23"/>
        <end position="203"/>
    </location>
</feature>
<dbReference type="EMBL" id="CP030041">
    <property type="protein sequence ID" value="AWW30815.1"/>
    <property type="molecule type" value="Genomic_DNA"/>
</dbReference>
<feature type="transmembrane region" description="Helical" evidence="6">
    <location>
        <begin position="21"/>
        <end position="46"/>
    </location>
</feature>
<evidence type="ECO:0000256" key="3">
    <source>
        <dbReference type="ARBA" id="ARBA00022989"/>
    </source>
</evidence>
<dbReference type="GO" id="GO:0022904">
    <property type="term" value="P:respiratory electron transport chain"/>
    <property type="evidence" value="ECO:0007669"/>
    <property type="project" value="InterPro"/>
</dbReference>
<dbReference type="InterPro" id="IPR035973">
    <property type="entry name" value="Cyt_c_oxidase_su3-like_sf"/>
</dbReference>
<dbReference type="AlphaFoldDB" id="A0A2Z4IIT8"/>
<evidence type="ECO:0000313" key="8">
    <source>
        <dbReference type="EMBL" id="AWW30815.1"/>
    </source>
</evidence>
<dbReference type="GO" id="GO:0005886">
    <property type="term" value="C:plasma membrane"/>
    <property type="evidence" value="ECO:0007669"/>
    <property type="project" value="UniProtKB-SubCell"/>
</dbReference>
<dbReference type="OrthoDB" id="9810850at2"/>
<dbReference type="KEGG" id="est:DN752_12150"/>
<sequence length="203" mass="23519">MKKAPAPSMITKAEKLHPYQLLVYLGMIGSSIVFVFLAVAFLLTFIQDNTLKTHHLPWPFWLSTALLLSGNIWVRRLNYYLKIDASLLLKKALWSIFLVGIVFVGFQVWGWIELDRQDLLFTGIPSGSYLYVLTGIHIVHLLGAVIFVLMMIYEVHQVVVNPIKELVFRNNPYVGMRIKLFVLYWYFVEIVWLVLLLLFALAF</sequence>
<keyword evidence="4 6" id="KW-0472">Membrane</keyword>
<name>A0A2Z4IIT8_9BACT</name>
<evidence type="ECO:0000256" key="2">
    <source>
        <dbReference type="ARBA" id="ARBA00022692"/>
    </source>
</evidence>
<dbReference type="InterPro" id="IPR013833">
    <property type="entry name" value="Cyt_c_oxidase_su3_a-hlx"/>
</dbReference>
<protein>
    <submittedName>
        <fullName evidence="8">Cytochrome C oxidase subunit III</fullName>
    </submittedName>
</protein>
<evidence type="ECO:0000256" key="1">
    <source>
        <dbReference type="ARBA" id="ARBA00004141"/>
    </source>
</evidence>
<evidence type="ECO:0000256" key="5">
    <source>
        <dbReference type="RuleBase" id="RU003376"/>
    </source>
</evidence>
<dbReference type="InterPro" id="IPR000298">
    <property type="entry name" value="Cyt_c_oxidase-like_su3"/>
</dbReference>
<dbReference type="Gene3D" id="1.20.120.80">
    <property type="entry name" value="Cytochrome c oxidase, subunit III, four-helix bundle"/>
    <property type="match status" value="1"/>
</dbReference>
<feature type="transmembrane region" description="Helical" evidence="6">
    <location>
        <begin position="58"/>
        <end position="75"/>
    </location>
</feature>
<keyword evidence="3 6" id="KW-1133">Transmembrane helix</keyword>
<dbReference type="PROSITE" id="PS50253">
    <property type="entry name" value="COX3"/>
    <property type="match status" value="1"/>
</dbReference>
<keyword evidence="9" id="KW-1185">Reference proteome</keyword>
<evidence type="ECO:0000256" key="6">
    <source>
        <dbReference type="SAM" id="Phobius"/>
    </source>
</evidence>
<comment type="subcellular location">
    <subcellularLocation>
        <location evidence="5">Cell membrane</location>
        <topology evidence="5">Multi-pass membrane protein</topology>
    </subcellularLocation>
    <subcellularLocation>
        <location evidence="1">Membrane</location>
        <topology evidence="1">Multi-pass membrane protein</topology>
    </subcellularLocation>
</comment>
<dbReference type="GO" id="GO:0004129">
    <property type="term" value="F:cytochrome-c oxidase activity"/>
    <property type="evidence" value="ECO:0007669"/>
    <property type="project" value="InterPro"/>
</dbReference>
<gene>
    <name evidence="8" type="ORF">DN752_12150</name>
</gene>
<reference evidence="8 9" key="1">
    <citation type="submission" date="2018-06" db="EMBL/GenBank/DDBJ databases">
        <title>Echinicola strongylocentroti sp. nov., isolated from a sea urchin Strongylocentrotus intermedius.</title>
        <authorList>
            <person name="Bae S.S."/>
        </authorList>
    </citation>
    <scope>NUCLEOTIDE SEQUENCE [LARGE SCALE GENOMIC DNA]</scope>
    <source>
        <strain evidence="8 9">MEBiC08714</strain>
    </source>
</reference>
<feature type="transmembrane region" description="Helical" evidence="6">
    <location>
        <begin position="129"/>
        <end position="153"/>
    </location>
</feature>
<evidence type="ECO:0000313" key="9">
    <source>
        <dbReference type="Proteomes" id="UP000248688"/>
    </source>
</evidence>
<organism evidence="8 9">
    <name type="scientific">Echinicola strongylocentroti</name>
    <dbReference type="NCBI Taxonomy" id="1795355"/>
    <lineage>
        <taxon>Bacteria</taxon>
        <taxon>Pseudomonadati</taxon>
        <taxon>Bacteroidota</taxon>
        <taxon>Cytophagia</taxon>
        <taxon>Cytophagales</taxon>
        <taxon>Cyclobacteriaceae</taxon>
        <taxon>Echinicola</taxon>
    </lineage>
</organism>
<dbReference type="Proteomes" id="UP000248688">
    <property type="component" value="Chromosome"/>
</dbReference>
<accession>A0A2Z4IIT8</accession>
<feature type="transmembrane region" description="Helical" evidence="6">
    <location>
        <begin position="87"/>
        <end position="109"/>
    </location>
</feature>
<proteinExistence type="inferred from homology"/>
<evidence type="ECO:0000256" key="4">
    <source>
        <dbReference type="ARBA" id="ARBA00023136"/>
    </source>
</evidence>
<keyword evidence="2 5" id="KW-0812">Transmembrane</keyword>
<evidence type="ECO:0000259" key="7">
    <source>
        <dbReference type="PROSITE" id="PS50253"/>
    </source>
</evidence>